<dbReference type="RefSeq" id="WP_343768060.1">
    <property type="nucleotide sequence ID" value="NZ_BAAACF010000001.1"/>
</dbReference>
<evidence type="ECO:0000313" key="2">
    <source>
        <dbReference type="Proteomes" id="UP001500339"/>
    </source>
</evidence>
<reference evidence="2" key="1">
    <citation type="journal article" date="2019" name="Int. J. Syst. Evol. Microbiol.">
        <title>The Global Catalogue of Microorganisms (GCM) 10K type strain sequencing project: providing services to taxonomists for standard genome sequencing and annotation.</title>
        <authorList>
            <consortium name="The Broad Institute Genomics Platform"/>
            <consortium name="The Broad Institute Genome Sequencing Center for Infectious Disease"/>
            <person name="Wu L."/>
            <person name="Ma J."/>
        </authorList>
    </citation>
    <scope>NUCLEOTIDE SEQUENCE [LARGE SCALE GENOMIC DNA]</scope>
    <source>
        <strain evidence="2">JCM 1405</strain>
    </source>
</reference>
<dbReference type="Proteomes" id="UP001500339">
    <property type="component" value="Unassembled WGS sequence"/>
</dbReference>
<gene>
    <name evidence="1" type="ORF">GCM10008905_13420</name>
</gene>
<protein>
    <submittedName>
        <fullName evidence="1">Uncharacterized protein</fullName>
    </submittedName>
</protein>
<dbReference type="EMBL" id="BAAACF010000001">
    <property type="protein sequence ID" value="GAA0722186.1"/>
    <property type="molecule type" value="Genomic_DNA"/>
</dbReference>
<sequence>MIKNSSKSIKLLNNKNLKGLKTYLYIKKLNKLYNQICLKMYDYSVF</sequence>
<organism evidence="1 2">
    <name type="scientific">Clostridium malenominatum</name>
    <dbReference type="NCBI Taxonomy" id="1539"/>
    <lineage>
        <taxon>Bacteria</taxon>
        <taxon>Bacillati</taxon>
        <taxon>Bacillota</taxon>
        <taxon>Clostridia</taxon>
        <taxon>Eubacteriales</taxon>
        <taxon>Clostridiaceae</taxon>
        <taxon>Clostridium</taxon>
    </lineage>
</organism>
<name>A0ABP3U1M1_9CLOT</name>
<evidence type="ECO:0000313" key="1">
    <source>
        <dbReference type="EMBL" id="GAA0722186.1"/>
    </source>
</evidence>
<comment type="caution">
    <text evidence="1">The sequence shown here is derived from an EMBL/GenBank/DDBJ whole genome shotgun (WGS) entry which is preliminary data.</text>
</comment>
<keyword evidence="2" id="KW-1185">Reference proteome</keyword>
<proteinExistence type="predicted"/>
<accession>A0ABP3U1M1</accession>